<dbReference type="EMBL" id="SADE01000001">
    <property type="protein sequence ID" value="RVU38853.1"/>
    <property type="molecule type" value="Genomic_DNA"/>
</dbReference>
<accession>A0A437QWM8</accession>
<name>A0A437QWM8_9PROT</name>
<evidence type="ECO:0000313" key="1">
    <source>
        <dbReference type="EMBL" id="RVU38853.1"/>
    </source>
</evidence>
<reference evidence="2" key="1">
    <citation type="submission" date="2019-01" db="EMBL/GenBank/DDBJ databases">
        <title>Gri0909 isolated from a small marine red alga.</title>
        <authorList>
            <person name="Kim J."/>
            <person name="Jeong S.E."/>
            <person name="Jeon C.O."/>
        </authorList>
    </citation>
    <scope>NUCLEOTIDE SEQUENCE [LARGE SCALE GENOMIC DNA]</scope>
    <source>
        <strain evidence="2">Gri0909</strain>
    </source>
</reference>
<dbReference type="AlphaFoldDB" id="A0A437QWM8"/>
<organism evidence="1 2">
    <name type="scientific">Hwanghaeella grinnelliae</name>
    <dbReference type="NCBI Taxonomy" id="2500179"/>
    <lineage>
        <taxon>Bacteria</taxon>
        <taxon>Pseudomonadati</taxon>
        <taxon>Pseudomonadota</taxon>
        <taxon>Alphaproteobacteria</taxon>
        <taxon>Rhodospirillales</taxon>
        <taxon>Rhodospirillaceae</taxon>
        <taxon>Hwanghaeella</taxon>
    </lineage>
</organism>
<protein>
    <submittedName>
        <fullName evidence="1">Uncharacterized protein</fullName>
    </submittedName>
</protein>
<sequence length="80" mass="8722">MVFTLATIPDEKLAALQSLEAEIGAPLLAMAQVDVAPARLDRERLARIEKLEKELGVVLVAVSAGTEGENEPRRRRSRKG</sequence>
<dbReference type="OrthoDB" id="7876579at2"/>
<dbReference type="Proteomes" id="UP000287447">
    <property type="component" value="Unassembled WGS sequence"/>
</dbReference>
<evidence type="ECO:0000313" key="2">
    <source>
        <dbReference type="Proteomes" id="UP000287447"/>
    </source>
</evidence>
<comment type="caution">
    <text evidence="1">The sequence shown here is derived from an EMBL/GenBank/DDBJ whole genome shotgun (WGS) entry which is preliminary data.</text>
</comment>
<gene>
    <name evidence="1" type="ORF">EOI86_06195</name>
</gene>
<dbReference type="RefSeq" id="WP_127764224.1">
    <property type="nucleotide sequence ID" value="NZ_SADE01000001.1"/>
</dbReference>
<keyword evidence="2" id="KW-1185">Reference proteome</keyword>
<proteinExistence type="predicted"/>